<accession>A0ACB8AUJ5</accession>
<keyword evidence="2" id="KW-1185">Reference proteome</keyword>
<reference evidence="1" key="1">
    <citation type="journal article" date="2021" name="New Phytol.">
        <title>Evolutionary innovations through gain and loss of genes in the ectomycorrhizal Boletales.</title>
        <authorList>
            <person name="Wu G."/>
            <person name="Miyauchi S."/>
            <person name="Morin E."/>
            <person name="Kuo A."/>
            <person name="Drula E."/>
            <person name="Varga T."/>
            <person name="Kohler A."/>
            <person name="Feng B."/>
            <person name="Cao Y."/>
            <person name="Lipzen A."/>
            <person name="Daum C."/>
            <person name="Hundley H."/>
            <person name="Pangilinan J."/>
            <person name="Johnson J."/>
            <person name="Barry K."/>
            <person name="LaButti K."/>
            <person name="Ng V."/>
            <person name="Ahrendt S."/>
            <person name="Min B."/>
            <person name="Choi I.G."/>
            <person name="Park H."/>
            <person name="Plett J.M."/>
            <person name="Magnuson J."/>
            <person name="Spatafora J.W."/>
            <person name="Nagy L.G."/>
            <person name="Henrissat B."/>
            <person name="Grigoriev I.V."/>
            <person name="Yang Z.L."/>
            <person name="Xu J."/>
            <person name="Martin F.M."/>
        </authorList>
    </citation>
    <scope>NUCLEOTIDE SEQUENCE</scope>
    <source>
        <strain evidence="1">KUC20120723A-06</strain>
    </source>
</reference>
<comment type="caution">
    <text evidence="1">The sequence shown here is derived from an EMBL/GenBank/DDBJ whole genome shotgun (WGS) entry which is preliminary data.</text>
</comment>
<proteinExistence type="predicted"/>
<sequence length="240" mass="27332">MEDRKDVFSLIVSASETDGKLTMSDEELVGNTFFLLFAGHETMAHIWNATIGFLALYEDAQEEAYREVVAVAPGDTPITFSMSTKLEKVLACFLETGRLFPPGFVLMRDTTDDVVLTTYDEHRVESKIALSRGVRVAVDMVGLHYNPRHFPEPEEYRPSRWYDVPESEHSFYSIGPRACTGRKFANTEACCFLAHLLREWRLKIVLRPGESRQQWRARVLRAKATMTLGVGDVPVQLVRR</sequence>
<dbReference type="Proteomes" id="UP000790709">
    <property type="component" value="Unassembled WGS sequence"/>
</dbReference>
<evidence type="ECO:0000313" key="1">
    <source>
        <dbReference type="EMBL" id="KAH7917032.1"/>
    </source>
</evidence>
<name>A0ACB8AUJ5_9AGAM</name>
<evidence type="ECO:0000313" key="2">
    <source>
        <dbReference type="Proteomes" id="UP000790709"/>
    </source>
</evidence>
<gene>
    <name evidence="1" type="ORF">BV22DRAFT_1101098</name>
</gene>
<organism evidence="1 2">
    <name type="scientific">Leucogyrophana mollusca</name>
    <dbReference type="NCBI Taxonomy" id="85980"/>
    <lineage>
        <taxon>Eukaryota</taxon>
        <taxon>Fungi</taxon>
        <taxon>Dikarya</taxon>
        <taxon>Basidiomycota</taxon>
        <taxon>Agaricomycotina</taxon>
        <taxon>Agaricomycetes</taxon>
        <taxon>Agaricomycetidae</taxon>
        <taxon>Boletales</taxon>
        <taxon>Boletales incertae sedis</taxon>
        <taxon>Leucogyrophana</taxon>
    </lineage>
</organism>
<dbReference type="EMBL" id="MU267333">
    <property type="protein sequence ID" value="KAH7917032.1"/>
    <property type="molecule type" value="Genomic_DNA"/>
</dbReference>
<protein>
    <submittedName>
        <fullName evidence="1">Cytochrome P450</fullName>
    </submittedName>
</protein>